<keyword evidence="1" id="KW-1133">Transmembrane helix</keyword>
<keyword evidence="3" id="KW-1185">Reference proteome</keyword>
<evidence type="ECO:0000313" key="2">
    <source>
        <dbReference type="EMBL" id="KAL3279044.1"/>
    </source>
</evidence>
<evidence type="ECO:0000256" key="1">
    <source>
        <dbReference type="SAM" id="Phobius"/>
    </source>
</evidence>
<keyword evidence="1" id="KW-0472">Membrane</keyword>
<comment type="caution">
    <text evidence="2">The sequence shown here is derived from an EMBL/GenBank/DDBJ whole genome shotgun (WGS) entry which is preliminary data.</text>
</comment>
<dbReference type="Proteomes" id="UP001516400">
    <property type="component" value="Unassembled WGS sequence"/>
</dbReference>
<reference evidence="2 3" key="1">
    <citation type="journal article" date="2021" name="BMC Biol.">
        <title>Horizontally acquired antibacterial genes associated with adaptive radiation of ladybird beetles.</title>
        <authorList>
            <person name="Li H.S."/>
            <person name="Tang X.F."/>
            <person name="Huang Y.H."/>
            <person name="Xu Z.Y."/>
            <person name="Chen M.L."/>
            <person name="Du X.Y."/>
            <person name="Qiu B.Y."/>
            <person name="Chen P.T."/>
            <person name="Zhang W."/>
            <person name="Slipinski A."/>
            <person name="Escalona H.E."/>
            <person name="Waterhouse R.M."/>
            <person name="Zwick A."/>
            <person name="Pang H."/>
        </authorList>
    </citation>
    <scope>NUCLEOTIDE SEQUENCE [LARGE SCALE GENOMIC DNA]</scope>
    <source>
        <strain evidence="2">SYSU2018</strain>
    </source>
</reference>
<name>A0ABD2NKI3_9CUCU</name>
<feature type="transmembrane region" description="Helical" evidence="1">
    <location>
        <begin position="53"/>
        <end position="73"/>
    </location>
</feature>
<accession>A0ABD2NKI3</accession>
<feature type="transmembrane region" description="Helical" evidence="1">
    <location>
        <begin position="15"/>
        <end position="33"/>
    </location>
</feature>
<dbReference type="AlphaFoldDB" id="A0ABD2NKI3"/>
<dbReference type="EMBL" id="JABFTP020000124">
    <property type="protein sequence ID" value="KAL3279044.1"/>
    <property type="molecule type" value="Genomic_DNA"/>
</dbReference>
<feature type="transmembrane region" description="Helical" evidence="1">
    <location>
        <begin position="85"/>
        <end position="104"/>
    </location>
</feature>
<gene>
    <name evidence="2" type="ORF">HHI36_016560</name>
</gene>
<keyword evidence="1" id="KW-0812">Transmembrane</keyword>
<proteinExistence type="predicted"/>
<sequence>MRYKEYNRIRLKHSLWYLGFYCTAFVYTGATLFQNRVDILGFRKLHSNTYNDISSDLMIGFMILFTFFLHSAVWEVLQYNAKSIFLSYMLLCSVLLVSFLLRILEAAFTLIAFISITQVSIESAKLLYVVTRQDSPFLRKIAFLFLDSAFVLCEYNTECGKTLVCFSSRLGFERGCQQGMRIDCSMNYAIKSAAKTTWNAIHRILAIAILDDE</sequence>
<protein>
    <submittedName>
        <fullName evidence="2">Uncharacterized protein</fullName>
    </submittedName>
</protein>
<evidence type="ECO:0000313" key="3">
    <source>
        <dbReference type="Proteomes" id="UP001516400"/>
    </source>
</evidence>
<organism evidence="2 3">
    <name type="scientific">Cryptolaemus montrouzieri</name>
    <dbReference type="NCBI Taxonomy" id="559131"/>
    <lineage>
        <taxon>Eukaryota</taxon>
        <taxon>Metazoa</taxon>
        <taxon>Ecdysozoa</taxon>
        <taxon>Arthropoda</taxon>
        <taxon>Hexapoda</taxon>
        <taxon>Insecta</taxon>
        <taxon>Pterygota</taxon>
        <taxon>Neoptera</taxon>
        <taxon>Endopterygota</taxon>
        <taxon>Coleoptera</taxon>
        <taxon>Polyphaga</taxon>
        <taxon>Cucujiformia</taxon>
        <taxon>Coccinelloidea</taxon>
        <taxon>Coccinellidae</taxon>
        <taxon>Scymninae</taxon>
        <taxon>Scymnini</taxon>
        <taxon>Cryptolaemus</taxon>
    </lineage>
</organism>